<evidence type="ECO:0000256" key="11">
    <source>
        <dbReference type="ARBA" id="ARBA00023000"/>
    </source>
</evidence>
<dbReference type="PROSITE" id="PS50819">
    <property type="entry name" value="INTEIN_ENDONUCLEASE"/>
    <property type="match status" value="1"/>
</dbReference>
<comment type="cofactor">
    <cofactor evidence="15">
        <name>Mn(2+)</name>
        <dbReference type="ChEBI" id="CHEBI:29035"/>
    </cofactor>
    <text evidence="15">Binds 2 manganese ions per subunit.</text>
</comment>
<evidence type="ECO:0000256" key="13">
    <source>
        <dbReference type="ARBA" id="ARBA00023211"/>
    </source>
</evidence>
<dbReference type="GO" id="GO:0004519">
    <property type="term" value="F:endonuclease activity"/>
    <property type="evidence" value="ECO:0007669"/>
    <property type="project" value="UniProtKB-KW"/>
</dbReference>
<feature type="domain" description="DOD-type homing endonuclease" evidence="16">
    <location>
        <begin position="190"/>
        <end position="360"/>
    </location>
</feature>
<protein>
    <recommendedName>
        <fullName evidence="1">3'-phosphate/5'-hydroxy nucleic acid ligase</fullName>
        <ecNumber evidence="1">6.5.1.8</ecNumber>
    </recommendedName>
</protein>
<name>A0A523VW96_UNCAE</name>
<dbReference type="InterPro" id="IPR006141">
    <property type="entry name" value="Intein_N"/>
</dbReference>
<dbReference type="InterPro" id="IPR003586">
    <property type="entry name" value="Hint_dom_C"/>
</dbReference>
<evidence type="ECO:0000259" key="16">
    <source>
        <dbReference type="PROSITE" id="PS50819"/>
    </source>
</evidence>
<dbReference type="EC" id="6.5.1.8" evidence="1"/>
<proteinExistence type="predicted"/>
<dbReference type="InterPro" id="IPR030934">
    <property type="entry name" value="Intein_C"/>
</dbReference>
<dbReference type="CDD" id="cd00081">
    <property type="entry name" value="Hint"/>
    <property type="match status" value="1"/>
</dbReference>
<dbReference type="SUPFAM" id="SSF51294">
    <property type="entry name" value="Hedgehog/intein (Hint) domain"/>
    <property type="match status" value="1"/>
</dbReference>
<dbReference type="GO" id="GO:0016539">
    <property type="term" value="P:intein-mediated protein splicing"/>
    <property type="evidence" value="ECO:0007669"/>
    <property type="project" value="InterPro"/>
</dbReference>
<keyword evidence="4 15" id="KW-0479">Metal-binding</keyword>
<keyword evidence="5" id="KW-0547">Nucleotide-binding</keyword>
<evidence type="ECO:0000256" key="7">
    <source>
        <dbReference type="ARBA" id="ARBA00022800"/>
    </source>
</evidence>
<feature type="binding site" evidence="15">
    <location>
        <position position="26"/>
    </location>
    <ligand>
        <name>Mn(2+)</name>
        <dbReference type="ChEBI" id="CHEBI:29035"/>
        <label>1</label>
    </ligand>
</feature>
<dbReference type="GO" id="GO:0006396">
    <property type="term" value="P:RNA processing"/>
    <property type="evidence" value="ECO:0007669"/>
    <property type="project" value="InterPro"/>
</dbReference>
<evidence type="ECO:0000256" key="12">
    <source>
        <dbReference type="ARBA" id="ARBA00023134"/>
    </source>
</evidence>
<dbReference type="GO" id="GO:0003972">
    <property type="term" value="F:RNA ligase (ATP) activity"/>
    <property type="evidence" value="ECO:0007669"/>
    <property type="project" value="TreeGrafter"/>
</dbReference>
<evidence type="ECO:0000256" key="9">
    <source>
        <dbReference type="ARBA" id="ARBA00022813"/>
    </source>
</evidence>
<keyword evidence="11" id="KW-0651">Protein splicing</keyword>
<feature type="non-terminal residue" evidence="17">
    <location>
        <position position="1"/>
    </location>
</feature>
<dbReference type="NCBIfam" id="TIGR01443">
    <property type="entry name" value="intein_Cterm"/>
    <property type="match status" value="1"/>
</dbReference>
<dbReference type="Pfam" id="PF14890">
    <property type="entry name" value="Intein_splicing"/>
    <property type="match status" value="1"/>
</dbReference>
<dbReference type="GO" id="GO:0042245">
    <property type="term" value="P:RNA repair"/>
    <property type="evidence" value="ECO:0007669"/>
    <property type="project" value="UniProtKB-KW"/>
</dbReference>
<dbReference type="InterPro" id="IPR001233">
    <property type="entry name" value="RtcB"/>
</dbReference>
<keyword evidence="7" id="KW-0692">RNA repair</keyword>
<dbReference type="SUPFAM" id="SSF103365">
    <property type="entry name" value="Hypothetical protein PH1602"/>
    <property type="match status" value="2"/>
</dbReference>
<evidence type="ECO:0000313" key="17">
    <source>
        <dbReference type="EMBL" id="TET58849.1"/>
    </source>
</evidence>
<dbReference type="GO" id="GO:0170057">
    <property type="term" value="F:RNA ligase (GTP) activity"/>
    <property type="evidence" value="ECO:0007669"/>
    <property type="project" value="UniProtKB-EC"/>
</dbReference>
<dbReference type="AlphaFoldDB" id="A0A523VW96"/>
<dbReference type="PANTHER" id="PTHR11118">
    <property type="entry name" value="RNA-SPLICING LIGASE RTCB HOMOLOG"/>
    <property type="match status" value="1"/>
</dbReference>
<evidence type="ECO:0000313" key="18">
    <source>
        <dbReference type="Proteomes" id="UP000319130"/>
    </source>
</evidence>
<dbReference type="InterPro" id="IPR004042">
    <property type="entry name" value="Intein_endonuc_central"/>
</dbReference>
<keyword evidence="9" id="KW-0068">Autocatalytic cleavage</keyword>
<evidence type="ECO:0000256" key="8">
    <source>
        <dbReference type="ARBA" id="ARBA00022801"/>
    </source>
</evidence>
<comment type="catalytic activity">
    <reaction evidence="14">
        <text>a 3'-end 3'-phospho-ribonucleotide-RNA + a 5'-end dephospho-ribonucleoside-RNA + GTP = a ribonucleotidyl-ribonucleotide-RNA + GMP + diphosphate</text>
        <dbReference type="Rhea" id="RHEA:68076"/>
        <dbReference type="Rhea" id="RHEA-COMP:10463"/>
        <dbReference type="Rhea" id="RHEA-COMP:13936"/>
        <dbReference type="Rhea" id="RHEA-COMP:17355"/>
        <dbReference type="ChEBI" id="CHEBI:33019"/>
        <dbReference type="ChEBI" id="CHEBI:37565"/>
        <dbReference type="ChEBI" id="CHEBI:58115"/>
        <dbReference type="ChEBI" id="CHEBI:83062"/>
        <dbReference type="ChEBI" id="CHEBI:138284"/>
        <dbReference type="ChEBI" id="CHEBI:173118"/>
        <dbReference type="EC" id="6.5.1.8"/>
    </reaction>
</comment>
<dbReference type="PANTHER" id="PTHR11118:SF1">
    <property type="entry name" value="RNA-SPLICING LIGASE RTCB HOMOLOG"/>
    <property type="match status" value="1"/>
</dbReference>
<organism evidence="17 18">
    <name type="scientific">Aerophobetes bacterium</name>
    <dbReference type="NCBI Taxonomy" id="2030807"/>
    <lineage>
        <taxon>Bacteria</taxon>
        <taxon>Candidatus Aerophobota</taxon>
    </lineage>
</organism>
<accession>A0A523VW96</accession>
<dbReference type="InterPro" id="IPR006142">
    <property type="entry name" value="INTEIN"/>
</dbReference>
<sequence length="589" mass="67215">GFPIGGVAATDPEEGGVISPGGIGYDINCLSGDSLVLHSLGYNLKIKEFERLWLKEKINCLDFESENLTSTSIVSFLRRIPENKVYEVTTKTGKRIVATEDHPFYTRDGMIPLKKLKVTDEVAIYPFEGVPYQEPDDEVIIGEEDVKKLLLEMDKDSRGRGLDQIIFHLKKRKLLPLRCNSPQLPHLLKIMGYVFGDGNIYFVRKRGKGVTWFYGEPENLEQIRKDVSHIGYSCSRVYSRKRDHKINTPYARYEFTSEETSCRVASSSFAILLVSLGVPLGRKTNQDYSLPEWILKAPLWQKRLFLSAFFGAELTTPKSFKNHHYNFYCPIISMNKKEGFVESGRIFLEQVSYLLGEFGVRTQKISERTEYTNKKGGESCRLRLILSGQAGDLINLYSKIGFEYNRKRQFLANVAVQFLKSKQLIIRERSKVAIRALELRRKVGIGAKDIHQQIDSAYVNLRFIERSIYEGRKTDPRVSSNSLSFSKFLEKHTEGLGISGMVWDEIIGKRETSFWGHVYDFTVKHPHHNFIANNFVVSNCGVRLLRTNLTLPDIKDRLYNLLASLFSNIPCGVGSTSSLRLSPQELKTV</sequence>
<keyword evidence="6" id="KW-0255">Endonuclease</keyword>
<evidence type="ECO:0000256" key="1">
    <source>
        <dbReference type="ARBA" id="ARBA00012726"/>
    </source>
</evidence>
<reference evidence="17 18" key="1">
    <citation type="submission" date="2019-03" db="EMBL/GenBank/DDBJ databases">
        <title>Metabolic potential of uncultured bacteria and archaea associated with petroleum seepage in deep-sea sediments.</title>
        <authorList>
            <person name="Dong X."/>
            <person name="Hubert C."/>
        </authorList>
    </citation>
    <scope>NUCLEOTIDE SEQUENCE [LARGE SCALE GENOMIC DNA]</scope>
    <source>
        <strain evidence="17">E29_bin52</strain>
    </source>
</reference>
<keyword evidence="10" id="KW-0404">Intron homing</keyword>
<dbReference type="Gene3D" id="3.90.1860.10">
    <property type="entry name" value="tRNA-splicing ligase RtcB"/>
    <property type="match status" value="1"/>
</dbReference>
<evidence type="ECO:0000256" key="10">
    <source>
        <dbReference type="ARBA" id="ARBA00022886"/>
    </source>
</evidence>
<dbReference type="InterPro" id="IPR027434">
    <property type="entry name" value="Homing_endonucl"/>
</dbReference>
<dbReference type="PROSITE" id="PS50817">
    <property type="entry name" value="INTEIN_N_TER"/>
    <property type="match status" value="1"/>
</dbReference>
<feature type="non-terminal residue" evidence="17">
    <location>
        <position position="589"/>
    </location>
</feature>
<keyword evidence="12" id="KW-0342">GTP-binding</keyword>
<dbReference type="Gene3D" id="2.170.16.10">
    <property type="entry name" value="Hedgehog/Intein (Hint) domain"/>
    <property type="match status" value="1"/>
</dbReference>
<dbReference type="SUPFAM" id="SSF55608">
    <property type="entry name" value="Homing endonucleases"/>
    <property type="match status" value="1"/>
</dbReference>
<dbReference type="Proteomes" id="UP000319130">
    <property type="component" value="Unassembled WGS sequence"/>
</dbReference>
<dbReference type="PROSITE" id="PS50818">
    <property type="entry name" value="INTEIN_C_TER"/>
    <property type="match status" value="1"/>
</dbReference>
<dbReference type="GO" id="GO:0006314">
    <property type="term" value="P:intron homing"/>
    <property type="evidence" value="ECO:0007669"/>
    <property type="project" value="UniProtKB-KW"/>
</dbReference>
<keyword evidence="2 17" id="KW-0436">Ligase</keyword>
<evidence type="ECO:0000256" key="6">
    <source>
        <dbReference type="ARBA" id="ARBA00022759"/>
    </source>
</evidence>
<evidence type="ECO:0000256" key="15">
    <source>
        <dbReference type="PIRSR" id="PIRSR601233-3"/>
    </source>
</evidence>
<evidence type="ECO:0000256" key="2">
    <source>
        <dbReference type="ARBA" id="ARBA00022598"/>
    </source>
</evidence>
<dbReference type="InterPro" id="IPR036025">
    <property type="entry name" value="RtcB-like_sf"/>
</dbReference>
<gene>
    <name evidence="17" type="ORF">E3J48_08485</name>
</gene>
<dbReference type="InterPro" id="IPR003587">
    <property type="entry name" value="Hint_dom_N"/>
</dbReference>
<dbReference type="GO" id="GO:0046872">
    <property type="term" value="F:metal ion binding"/>
    <property type="evidence" value="ECO:0007669"/>
    <property type="project" value="UniProtKB-UniRule"/>
</dbReference>
<evidence type="ECO:0000256" key="3">
    <source>
        <dbReference type="ARBA" id="ARBA00022722"/>
    </source>
</evidence>
<keyword evidence="8" id="KW-0378">Hydrolase</keyword>
<dbReference type="GO" id="GO:0005525">
    <property type="term" value="F:GTP binding"/>
    <property type="evidence" value="ECO:0007669"/>
    <property type="project" value="UniProtKB-KW"/>
</dbReference>
<dbReference type="GO" id="GO:0016787">
    <property type="term" value="F:hydrolase activity"/>
    <property type="evidence" value="ECO:0007669"/>
    <property type="project" value="UniProtKB-KW"/>
</dbReference>
<dbReference type="NCBIfam" id="TIGR01445">
    <property type="entry name" value="intein_Nterm"/>
    <property type="match status" value="1"/>
</dbReference>
<dbReference type="EMBL" id="SOIZ01000393">
    <property type="protein sequence ID" value="TET58849.1"/>
    <property type="molecule type" value="Genomic_DNA"/>
</dbReference>
<evidence type="ECO:0000256" key="4">
    <source>
        <dbReference type="ARBA" id="ARBA00022723"/>
    </source>
</evidence>
<dbReference type="SMART" id="SM00305">
    <property type="entry name" value="HintC"/>
    <property type="match status" value="1"/>
</dbReference>
<evidence type="ECO:0000256" key="14">
    <source>
        <dbReference type="ARBA" id="ARBA00047746"/>
    </source>
</evidence>
<evidence type="ECO:0000256" key="5">
    <source>
        <dbReference type="ARBA" id="ARBA00022741"/>
    </source>
</evidence>
<dbReference type="SMART" id="SM00306">
    <property type="entry name" value="HintN"/>
    <property type="match status" value="1"/>
</dbReference>
<comment type="caution">
    <text evidence="17">The sequence shown here is derived from an EMBL/GenBank/DDBJ whole genome shotgun (WGS) entry which is preliminary data.</text>
</comment>
<dbReference type="Gene3D" id="3.10.28.10">
    <property type="entry name" value="Homing endonucleases"/>
    <property type="match status" value="1"/>
</dbReference>
<keyword evidence="13 15" id="KW-0464">Manganese</keyword>
<keyword evidence="3" id="KW-0540">Nuclease</keyword>
<dbReference type="PRINTS" id="PR00379">
    <property type="entry name" value="INTEIN"/>
</dbReference>
<dbReference type="InterPro" id="IPR036844">
    <property type="entry name" value="Hint_dom_sf"/>
</dbReference>